<organism evidence="1">
    <name type="scientific">marine sediment metagenome</name>
    <dbReference type="NCBI Taxonomy" id="412755"/>
    <lineage>
        <taxon>unclassified sequences</taxon>
        <taxon>metagenomes</taxon>
        <taxon>ecological metagenomes</taxon>
    </lineage>
</organism>
<protein>
    <submittedName>
        <fullName evidence="1">Uncharacterized protein</fullName>
    </submittedName>
</protein>
<evidence type="ECO:0000313" key="1">
    <source>
        <dbReference type="EMBL" id="KKL87087.1"/>
    </source>
</evidence>
<reference evidence="1" key="1">
    <citation type="journal article" date="2015" name="Nature">
        <title>Complex archaea that bridge the gap between prokaryotes and eukaryotes.</title>
        <authorList>
            <person name="Spang A."/>
            <person name="Saw J.H."/>
            <person name="Jorgensen S.L."/>
            <person name="Zaremba-Niedzwiedzka K."/>
            <person name="Martijn J."/>
            <person name="Lind A.E."/>
            <person name="van Eijk R."/>
            <person name="Schleper C."/>
            <person name="Guy L."/>
            <person name="Ettema T.J."/>
        </authorList>
    </citation>
    <scope>NUCLEOTIDE SEQUENCE</scope>
</reference>
<sequence>MGKKMKCVTEKKYIPFNKNELLEFLVGETIIKAHVEGDIFYLTLNSGYMLEIAANSEFTNCGEYDYTSLDIAMYFDGYIILQI</sequence>
<dbReference type="AlphaFoldDB" id="A0A0F9IIF7"/>
<dbReference type="EMBL" id="LAZR01020932">
    <property type="protein sequence ID" value="KKL87087.1"/>
    <property type="molecule type" value="Genomic_DNA"/>
</dbReference>
<gene>
    <name evidence="1" type="ORF">LCGC14_1938220</name>
</gene>
<accession>A0A0F9IIF7</accession>
<name>A0A0F9IIF7_9ZZZZ</name>
<proteinExistence type="predicted"/>
<comment type="caution">
    <text evidence="1">The sequence shown here is derived from an EMBL/GenBank/DDBJ whole genome shotgun (WGS) entry which is preliminary data.</text>
</comment>